<keyword evidence="4" id="KW-1185">Reference proteome</keyword>
<organism evidence="3 4">
    <name type="scientific">Polyangium mundeleinium</name>
    <dbReference type="NCBI Taxonomy" id="2995306"/>
    <lineage>
        <taxon>Bacteria</taxon>
        <taxon>Pseudomonadati</taxon>
        <taxon>Myxococcota</taxon>
        <taxon>Polyangia</taxon>
        <taxon>Polyangiales</taxon>
        <taxon>Polyangiaceae</taxon>
        <taxon>Polyangium</taxon>
    </lineage>
</organism>
<evidence type="ECO:0000256" key="1">
    <source>
        <dbReference type="SAM" id="MobiDB-lite"/>
    </source>
</evidence>
<dbReference type="PANTHER" id="PTHR33840">
    <property type="match status" value="1"/>
</dbReference>
<feature type="domain" description="T6SS Phospholipase effector Tle1-like catalytic" evidence="2">
    <location>
        <begin position="81"/>
        <end position="338"/>
    </location>
</feature>
<dbReference type="Pfam" id="PF09994">
    <property type="entry name" value="T6SS_Tle1-like_cat"/>
    <property type="match status" value="1"/>
</dbReference>
<protein>
    <submittedName>
        <fullName evidence="3">DUF2235 domain-containing protein</fullName>
    </submittedName>
</protein>
<name>A0ABT5F4B0_9BACT</name>
<feature type="region of interest" description="Disordered" evidence="1">
    <location>
        <begin position="522"/>
        <end position="544"/>
    </location>
</feature>
<dbReference type="Proteomes" id="UP001221411">
    <property type="component" value="Unassembled WGS sequence"/>
</dbReference>
<dbReference type="RefSeq" id="WP_271928238.1">
    <property type="nucleotide sequence ID" value="NZ_JAQNDO010000001.1"/>
</dbReference>
<evidence type="ECO:0000313" key="4">
    <source>
        <dbReference type="Proteomes" id="UP001221411"/>
    </source>
</evidence>
<evidence type="ECO:0000313" key="3">
    <source>
        <dbReference type="EMBL" id="MDC0748935.1"/>
    </source>
</evidence>
<accession>A0ABT5F4B0</accession>
<comment type="caution">
    <text evidence="3">The sequence shown here is derived from an EMBL/GenBank/DDBJ whole genome shotgun (WGS) entry which is preliminary data.</text>
</comment>
<dbReference type="PANTHER" id="PTHR33840:SF1">
    <property type="entry name" value="TLE1 PHOSPHOLIPASE DOMAIN-CONTAINING PROTEIN"/>
    <property type="match status" value="1"/>
</dbReference>
<evidence type="ECO:0000259" key="2">
    <source>
        <dbReference type="Pfam" id="PF09994"/>
    </source>
</evidence>
<reference evidence="3 4" key="1">
    <citation type="submission" date="2022-11" db="EMBL/GenBank/DDBJ databases">
        <title>Minimal conservation of predation-associated metabolite biosynthetic gene clusters underscores biosynthetic potential of Myxococcota including descriptions for ten novel species: Archangium lansinium sp. nov., Myxococcus landrumus sp. nov., Nannocystis bai.</title>
        <authorList>
            <person name="Ahearne A."/>
            <person name="Stevens C."/>
            <person name="Dowd S."/>
        </authorList>
    </citation>
    <scope>NUCLEOTIDE SEQUENCE [LARGE SCALE GENOMIC DNA]</scope>
    <source>
        <strain evidence="3 4">RJM3</strain>
    </source>
</reference>
<sequence>MASAIQRALENLANAQSMPLKPPSGTKECPDGRVRIGVFFDGTGNNKWRDWGNGASNRKLDFEATDFLNDAERQKPNGKGKRVGMNGPTNVAKLFECYKPSDIPKLHKVYHHGVGSDFDYDDKTAKDTPGGVTKRYGNGMAGGGLGFGGKERIRWGLNQLAEFYTRHGNLIVPHKLFDVFGFSRGAALARDFVNEVKTTGVRNLEVPVKTEYIRVPAGRGGTVLVPREVFERIPDNQITPKFMGVFDTVNMFNTGDSFLLQVDHSYVEYCVHLVAEDEFRMLFPLTSIFMDPNDQKGWRQSTRDKYQKPIRYKKWMLELWYPGCHSDVGGSYLDRGDKPPVPPRTVRQVDQFGVPFEYTIPGQPSVPGKKKELAHIPLLDMHTACKKALVPINPLSILPAHMYVIPDRLATIYAQYVAFRKGTDYAQHTEKGEGDQPRYIHAYEDSEFRKRFYTETRYKDWLQPWNWHRDDPNARESQPFVQELTRDYIHDSSAEFSLTGWAEKNVVQTRLQRTIVYADAQPSVGAPGKIGNEAGVREDNLPKD</sequence>
<gene>
    <name evidence="3" type="ORF">POL67_46840</name>
</gene>
<dbReference type="InterPro" id="IPR018712">
    <property type="entry name" value="Tle1-like_cat"/>
</dbReference>
<dbReference type="EMBL" id="JAQNDO010000001">
    <property type="protein sequence ID" value="MDC0748935.1"/>
    <property type="molecule type" value="Genomic_DNA"/>
</dbReference>
<proteinExistence type="predicted"/>
<feature type="compositionally biased region" description="Basic and acidic residues" evidence="1">
    <location>
        <begin position="535"/>
        <end position="544"/>
    </location>
</feature>